<evidence type="ECO:0000313" key="3">
    <source>
        <dbReference type="Proteomes" id="UP000019132"/>
    </source>
</evidence>
<reference evidence="3" key="2">
    <citation type="submission" date="2010-04" db="EMBL/GenBank/DDBJ databases">
        <authorList>
            <person name="Buell R."/>
            <person name="Hamilton J."/>
            <person name="Hostetler J."/>
        </authorList>
    </citation>
    <scope>NUCLEOTIDE SEQUENCE [LARGE SCALE GENOMIC DNA]</scope>
    <source>
        <strain evidence="3">DAOM:BR144</strain>
    </source>
</reference>
<evidence type="ECO:0000256" key="1">
    <source>
        <dbReference type="SAM" id="MobiDB-lite"/>
    </source>
</evidence>
<dbReference type="EnsemblProtists" id="PYU1_T014671">
    <property type="protein sequence ID" value="PYU1_T014671"/>
    <property type="gene ID" value="PYU1_G014640"/>
</dbReference>
<dbReference type="Proteomes" id="UP000019132">
    <property type="component" value="Unassembled WGS sequence"/>
</dbReference>
<dbReference type="eggNOG" id="ENOG502RYB8">
    <property type="taxonomic scope" value="Eukaryota"/>
</dbReference>
<protein>
    <recommendedName>
        <fullName evidence="4">B box-type domain-containing protein</fullName>
    </recommendedName>
</protein>
<feature type="compositionally biased region" description="Polar residues" evidence="1">
    <location>
        <begin position="107"/>
        <end position="120"/>
    </location>
</feature>
<proteinExistence type="predicted"/>
<evidence type="ECO:0008006" key="4">
    <source>
        <dbReference type="Google" id="ProtNLM"/>
    </source>
</evidence>
<reference evidence="3" key="1">
    <citation type="journal article" date="2010" name="Genome Biol.">
        <title>Genome sequence of the necrotrophic plant pathogen Pythium ultimum reveals original pathogenicity mechanisms and effector repertoire.</title>
        <authorList>
            <person name="Levesque C.A."/>
            <person name="Brouwer H."/>
            <person name="Cano L."/>
            <person name="Hamilton J.P."/>
            <person name="Holt C."/>
            <person name="Huitema E."/>
            <person name="Raffaele S."/>
            <person name="Robideau G.P."/>
            <person name="Thines M."/>
            <person name="Win J."/>
            <person name="Zerillo M.M."/>
            <person name="Beakes G.W."/>
            <person name="Boore J.L."/>
            <person name="Busam D."/>
            <person name="Dumas B."/>
            <person name="Ferriera S."/>
            <person name="Fuerstenberg S.I."/>
            <person name="Gachon C.M."/>
            <person name="Gaulin E."/>
            <person name="Govers F."/>
            <person name="Grenville-Briggs L."/>
            <person name="Horner N."/>
            <person name="Hostetler J."/>
            <person name="Jiang R.H."/>
            <person name="Johnson J."/>
            <person name="Krajaejun T."/>
            <person name="Lin H."/>
            <person name="Meijer H.J."/>
            <person name="Moore B."/>
            <person name="Morris P."/>
            <person name="Phuntmart V."/>
            <person name="Puiu D."/>
            <person name="Shetty J."/>
            <person name="Stajich J.E."/>
            <person name="Tripathy S."/>
            <person name="Wawra S."/>
            <person name="van West P."/>
            <person name="Whitty B.R."/>
            <person name="Coutinho P.M."/>
            <person name="Henrissat B."/>
            <person name="Martin F."/>
            <person name="Thomas P.D."/>
            <person name="Tyler B.M."/>
            <person name="De Vries R.P."/>
            <person name="Kamoun S."/>
            <person name="Yandell M."/>
            <person name="Tisserat N."/>
            <person name="Buell C.R."/>
        </authorList>
    </citation>
    <scope>NUCLEOTIDE SEQUENCE</scope>
    <source>
        <strain evidence="3">DAOM:BR144</strain>
    </source>
</reference>
<dbReference type="CDD" id="cd19757">
    <property type="entry name" value="Bbox1"/>
    <property type="match status" value="1"/>
</dbReference>
<dbReference type="HOGENOM" id="CLU_611763_0_0_1"/>
<reference evidence="2" key="3">
    <citation type="submission" date="2015-02" db="UniProtKB">
        <authorList>
            <consortium name="EnsemblProtists"/>
        </authorList>
    </citation>
    <scope>IDENTIFICATION</scope>
    <source>
        <strain evidence="2">DAOM BR144</strain>
    </source>
</reference>
<dbReference type="AlphaFoldDB" id="K3XBS2"/>
<dbReference type="VEuPathDB" id="FungiDB:PYU1_G014640"/>
<keyword evidence="3" id="KW-1185">Reference proteome</keyword>
<sequence length="468" mass="51554">MLDAEDPSFATDFEPPELRQRGCALCGAARATIECTLCNQVLCGACERRAHERLLIRYAQWSQEFVEMAKMSRRMKLQELEQQQQAKSAAAVAAAEADLRIKHEVTRQQQPSVPTTSTMKTQHKSVPETPAVPQPVLDAVRVKAERVNADGVQQSTEPITDLQALSIIEPAAVAAEAPPVAAPPVKQELRPSVAPELQRGHTSHFVVDLTDDDDMQDTSVKSEQQHLALQDVPIKAETSAWLASVASPPPSSGVAVGNGTRSDALAEDDFGSFTDGDPIMTTMISEYNRLSESIFNLESEILAVQVKLKELVAKPDYDMNEVVRYSATINQVKNNLVKETHKRNAVVARLVIYLKQDPTELKVLFEDAGATDIAHVQASSHRKCARFEASIRAKHVETRQLKRGIEEAINMKSKDAYAEVARLGAMVVTSENAIRELEDARLAEFLLLFQFSLQIRNAARTMANIQGP</sequence>
<name>K3XBS2_GLOUD</name>
<dbReference type="InParanoid" id="K3XBS2"/>
<dbReference type="EMBL" id="GL376587">
    <property type="status" value="NOT_ANNOTATED_CDS"/>
    <property type="molecule type" value="Genomic_DNA"/>
</dbReference>
<accession>K3XBS2</accession>
<evidence type="ECO:0000313" key="2">
    <source>
        <dbReference type="EnsemblProtists" id="PYU1_T014671"/>
    </source>
</evidence>
<organism evidence="2 3">
    <name type="scientific">Globisporangium ultimum (strain ATCC 200006 / CBS 805.95 / DAOM BR144)</name>
    <name type="common">Pythium ultimum</name>
    <dbReference type="NCBI Taxonomy" id="431595"/>
    <lineage>
        <taxon>Eukaryota</taxon>
        <taxon>Sar</taxon>
        <taxon>Stramenopiles</taxon>
        <taxon>Oomycota</taxon>
        <taxon>Peronosporomycetes</taxon>
        <taxon>Pythiales</taxon>
        <taxon>Pythiaceae</taxon>
        <taxon>Globisporangium</taxon>
    </lineage>
</organism>
<feature type="region of interest" description="Disordered" evidence="1">
    <location>
        <begin position="105"/>
        <end position="131"/>
    </location>
</feature>